<dbReference type="RefSeq" id="WP_339095020.1">
    <property type="nucleotide sequence ID" value="NZ_CP149782.1"/>
</dbReference>
<reference evidence="1" key="1">
    <citation type="submission" date="2024-03" db="EMBL/GenBank/DDBJ databases">
        <title>Deinococcus weizhi sp. nov., isolated from human skin.</title>
        <authorList>
            <person name="Wei Z."/>
            <person name="Tian F."/>
            <person name="Yang C."/>
            <person name="Xin L.T."/>
            <person name="Wen Z.J."/>
            <person name="Lan K.C."/>
            <person name="Yu L."/>
            <person name="Zhe W."/>
            <person name="Dan F.D."/>
            <person name="Jun W."/>
            <person name="Rui Z."/>
            <person name="Yong X.J."/>
            <person name="Ting Y."/>
            <person name="Wei X."/>
            <person name="Xu Z.G."/>
            <person name="Xin Z."/>
            <person name="Dong F.G."/>
            <person name="Ni X.M."/>
            <person name="Zheng M.G."/>
            <person name="Chun Y."/>
            <person name="Qian W.X."/>
        </authorList>
    </citation>
    <scope>NUCLEOTIDE SEQUENCE</scope>
    <source>
        <strain evidence="1">VB142</strain>
    </source>
</reference>
<dbReference type="EMBL" id="CP149782">
    <property type="protein sequence ID" value="WYF43923.1"/>
    <property type="molecule type" value="Genomic_DNA"/>
</dbReference>
<sequence>MRARGEHDALGELEKIAGAMLDRISELHASGAHLGSAGRGDV</sequence>
<protein>
    <submittedName>
        <fullName evidence="1">Uncharacterized protein</fullName>
    </submittedName>
</protein>
<evidence type="ECO:0000313" key="1">
    <source>
        <dbReference type="EMBL" id="WYF43923.1"/>
    </source>
</evidence>
<name>A0AAU6Q0M6_9DEIO</name>
<proteinExistence type="predicted"/>
<accession>A0AAU6Q0M6</accession>
<gene>
    <name evidence="1" type="ORF">WDJ50_10940</name>
</gene>
<organism evidence="1">
    <name type="scientific">Deinococcus sp. VB142</name>
    <dbReference type="NCBI Taxonomy" id="3112952"/>
    <lineage>
        <taxon>Bacteria</taxon>
        <taxon>Thermotogati</taxon>
        <taxon>Deinococcota</taxon>
        <taxon>Deinococci</taxon>
        <taxon>Deinococcales</taxon>
        <taxon>Deinococcaceae</taxon>
        <taxon>Deinococcus</taxon>
    </lineage>
</organism>
<dbReference type="AlphaFoldDB" id="A0AAU6Q0M6"/>